<name>A0A502DW59_9MYCO</name>
<feature type="domain" description="Acyl-CoA thioesterase-like N-terminal HotDog" evidence="1">
    <location>
        <begin position="181"/>
        <end position="265"/>
    </location>
</feature>
<dbReference type="CDD" id="cd03443">
    <property type="entry name" value="PaaI_thioesterase"/>
    <property type="match status" value="1"/>
</dbReference>
<accession>A0A502DW59</accession>
<evidence type="ECO:0000259" key="1">
    <source>
        <dbReference type="Pfam" id="PF13622"/>
    </source>
</evidence>
<comment type="caution">
    <text evidence="2">The sequence shown here is derived from an EMBL/GenBank/DDBJ whole genome shotgun (WGS) entry which is preliminary data.</text>
</comment>
<dbReference type="AlphaFoldDB" id="A0A502DW59"/>
<dbReference type="InterPro" id="IPR003736">
    <property type="entry name" value="PAAI_dom"/>
</dbReference>
<dbReference type="GO" id="GO:0016790">
    <property type="term" value="F:thiolester hydrolase activity"/>
    <property type="evidence" value="ECO:0007669"/>
    <property type="project" value="UniProtKB-ARBA"/>
</dbReference>
<dbReference type="EMBL" id="RCZG01000015">
    <property type="protein sequence ID" value="TPG29758.1"/>
    <property type="molecule type" value="Genomic_DNA"/>
</dbReference>
<gene>
    <name evidence="2" type="ORF">EAH80_26165</name>
</gene>
<dbReference type="RefSeq" id="WP_140697888.1">
    <property type="nucleotide sequence ID" value="NZ_RCZG01000015.1"/>
</dbReference>
<dbReference type="InterPro" id="IPR049449">
    <property type="entry name" value="TesB_ACOT8-like_N"/>
</dbReference>
<protein>
    <submittedName>
        <fullName evidence="2">Hotdog fold thioesterase</fullName>
    </submittedName>
</protein>
<dbReference type="InterPro" id="IPR029069">
    <property type="entry name" value="HotDog_dom_sf"/>
</dbReference>
<organism evidence="2 3">
    <name type="scientific">Mycolicibacterium hodleri</name>
    <dbReference type="NCBI Taxonomy" id="49897"/>
    <lineage>
        <taxon>Bacteria</taxon>
        <taxon>Bacillati</taxon>
        <taxon>Actinomycetota</taxon>
        <taxon>Actinomycetes</taxon>
        <taxon>Mycobacteriales</taxon>
        <taxon>Mycobacteriaceae</taxon>
        <taxon>Mycolicibacterium</taxon>
    </lineage>
</organism>
<evidence type="ECO:0000313" key="2">
    <source>
        <dbReference type="EMBL" id="TPG29758.1"/>
    </source>
</evidence>
<proteinExistence type="predicted"/>
<reference evidence="2 3" key="1">
    <citation type="journal article" date="2019" name="Environ. Microbiol.">
        <title>Species interactions and distinct microbial communities in high Arctic permafrost affected cryosols are associated with the CH4 and CO2 gas fluxes.</title>
        <authorList>
            <person name="Altshuler I."/>
            <person name="Hamel J."/>
            <person name="Turney S."/>
            <person name="Magnuson E."/>
            <person name="Levesque R."/>
            <person name="Greer C."/>
            <person name="Whyte L.G."/>
        </authorList>
    </citation>
    <scope>NUCLEOTIDE SEQUENCE [LARGE SCALE GENOMIC DNA]</scope>
    <source>
        <strain evidence="2 3">S5.20</strain>
    </source>
</reference>
<dbReference type="NCBIfam" id="TIGR00369">
    <property type="entry name" value="unchar_dom_1"/>
    <property type="match status" value="1"/>
</dbReference>
<dbReference type="Pfam" id="PF13622">
    <property type="entry name" value="4HBT_3"/>
    <property type="match status" value="1"/>
</dbReference>
<evidence type="ECO:0000313" key="3">
    <source>
        <dbReference type="Proteomes" id="UP000320095"/>
    </source>
</evidence>
<dbReference type="OrthoDB" id="4698424at2"/>
<dbReference type="SUPFAM" id="SSF54637">
    <property type="entry name" value="Thioesterase/thiol ester dehydrase-isomerase"/>
    <property type="match status" value="2"/>
</dbReference>
<dbReference type="Proteomes" id="UP000320095">
    <property type="component" value="Unassembled WGS sequence"/>
</dbReference>
<sequence>MRHPLNTPIGRFGIETDEESQGRCVATMPAYGLISPITGTPSLGPLAVLVDHAAGLVNHDRRGDDQWTVTSELSLELSPTCAAVIASHPDEPVVGSARFVGAKSTTGLGECDLSLGGELIGTGTVRSYFIEAPVQLAAWPTPNGATEAKIGLAAMMAVGDPLRDGDAHVLPQRADRALNNSIDVVHGGIASAGLEAVASAAANTGRADDPLNTASLRVNFLRQFFAGGQSRYVGTALRVGRRSAVADSQAIGSDGKIATIARLTAYR</sequence>
<dbReference type="Gene3D" id="3.10.129.10">
    <property type="entry name" value="Hotdog Thioesterase"/>
    <property type="match status" value="2"/>
</dbReference>
<keyword evidence="3" id="KW-1185">Reference proteome</keyword>